<reference evidence="1 2" key="1">
    <citation type="submission" date="2019-01" db="EMBL/GenBank/DDBJ databases">
        <title>Sequencing of cultivated peanut Arachis hypogaea provides insights into genome evolution and oil improvement.</title>
        <authorList>
            <person name="Chen X."/>
        </authorList>
    </citation>
    <scope>NUCLEOTIDE SEQUENCE [LARGE SCALE GENOMIC DNA]</scope>
    <source>
        <strain evidence="2">cv. Fuhuasheng</strain>
        <tissue evidence="1">Leaves</tissue>
    </source>
</reference>
<comment type="caution">
    <text evidence="1">The sequence shown here is derived from an EMBL/GenBank/DDBJ whole genome shotgun (WGS) entry which is preliminary data.</text>
</comment>
<sequence length="365" mass="41255">MVSSSSTRCSSRSYISNLERFLQCVTPDVPSRTLHKRCSNDLNSQWLPPVKDTIEYFTLKDLWDCYSEWSAYGAGTPVMRESGETLMQFYVPYLSAIQIYSTKSVAASRGRREDNVVELECDCWSDDSSDKLSRSLSNNSSESWDANSFNSSSDQVGSWPTRDMLGYLYLEYMEKSSPYNRLPLADKVVALNFAIANVFVCSLIDYDCFSHQIIELARSYPALMTLKSVDLSPASWMAVSWYPIYAIPSQKDKALTTCFLTYHTLSSSFQDCDNICAEINIENDVCFPTGWGMVVGEKSKRKNSGSISVSPFGLATYRMQGDIWLTPSSHVNEKVTCLYNAANSWLKQLNVFHPDFNFFACRSSL</sequence>
<proteinExistence type="predicted"/>
<evidence type="ECO:0000313" key="2">
    <source>
        <dbReference type="Proteomes" id="UP000289738"/>
    </source>
</evidence>
<dbReference type="STRING" id="3818.A0A444XP87"/>
<dbReference type="PANTHER" id="PTHR31343:SF29">
    <property type="entry name" value="DUF789 DOMAIN-CONTAINING PROTEIN"/>
    <property type="match status" value="1"/>
</dbReference>
<evidence type="ECO:0008006" key="3">
    <source>
        <dbReference type="Google" id="ProtNLM"/>
    </source>
</evidence>
<dbReference type="Proteomes" id="UP000289738">
    <property type="component" value="Chromosome B09"/>
</dbReference>
<accession>A0A444XP87</accession>
<keyword evidence="2" id="KW-1185">Reference proteome</keyword>
<name>A0A444XP87_ARAHY</name>
<dbReference type="InterPro" id="IPR008507">
    <property type="entry name" value="DUF789"/>
</dbReference>
<protein>
    <recommendedName>
        <fullName evidence="3">DUF789 family protein</fullName>
    </recommendedName>
</protein>
<gene>
    <name evidence="1" type="ORF">Ahy_B09g097400</name>
</gene>
<dbReference type="Pfam" id="PF05623">
    <property type="entry name" value="DUF789"/>
    <property type="match status" value="1"/>
</dbReference>
<dbReference type="PANTHER" id="PTHR31343">
    <property type="entry name" value="T15D22.8"/>
    <property type="match status" value="1"/>
</dbReference>
<dbReference type="AlphaFoldDB" id="A0A444XP87"/>
<dbReference type="EMBL" id="SDMP01000019">
    <property type="protein sequence ID" value="RYQ91501.1"/>
    <property type="molecule type" value="Genomic_DNA"/>
</dbReference>
<organism evidence="1 2">
    <name type="scientific">Arachis hypogaea</name>
    <name type="common">Peanut</name>
    <dbReference type="NCBI Taxonomy" id="3818"/>
    <lineage>
        <taxon>Eukaryota</taxon>
        <taxon>Viridiplantae</taxon>
        <taxon>Streptophyta</taxon>
        <taxon>Embryophyta</taxon>
        <taxon>Tracheophyta</taxon>
        <taxon>Spermatophyta</taxon>
        <taxon>Magnoliopsida</taxon>
        <taxon>eudicotyledons</taxon>
        <taxon>Gunneridae</taxon>
        <taxon>Pentapetalae</taxon>
        <taxon>rosids</taxon>
        <taxon>fabids</taxon>
        <taxon>Fabales</taxon>
        <taxon>Fabaceae</taxon>
        <taxon>Papilionoideae</taxon>
        <taxon>50 kb inversion clade</taxon>
        <taxon>dalbergioids sensu lato</taxon>
        <taxon>Dalbergieae</taxon>
        <taxon>Pterocarpus clade</taxon>
        <taxon>Arachis</taxon>
    </lineage>
</organism>
<evidence type="ECO:0000313" key="1">
    <source>
        <dbReference type="EMBL" id="RYQ91501.1"/>
    </source>
</evidence>